<protein>
    <recommendedName>
        <fullName evidence="4">Carboxypeptidase A inhibitor-like domain-containing protein</fullName>
    </recommendedName>
</protein>
<feature type="signal peptide" evidence="1">
    <location>
        <begin position="1"/>
        <end position="22"/>
    </location>
</feature>
<dbReference type="Proteomes" id="UP000187609">
    <property type="component" value="Unassembled WGS sequence"/>
</dbReference>
<feature type="chain" id="PRO_5012792034" description="Carboxypeptidase A inhibitor-like domain-containing protein" evidence="1">
    <location>
        <begin position="23"/>
        <end position="76"/>
    </location>
</feature>
<comment type="caution">
    <text evidence="2">The sequence shown here is derived from an EMBL/GenBank/DDBJ whole genome shotgun (WGS) entry which is preliminary data.</text>
</comment>
<name>A0A1J6KU08_NICAT</name>
<keyword evidence="3" id="KW-1185">Reference proteome</keyword>
<gene>
    <name evidence="2" type="ORF">A4A49_65074</name>
</gene>
<accession>A0A1J6KU08</accession>
<evidence type="ECO:0008006" key="4">
    <source>
        <dbReference type="Google" id="ProtNLM"/>
    </source>
</evidence>
<proteinExistence type="predicted"/>
<dbReference type="Gramene" id="OIT22585">
    <property type="protein sequence ID" value="OIT22585"/>
    <property type="gene ID" value="A4A49_65074"/>
</dbReference>
<dbReference type="EMBL" id="MJEQ01003601">
    <property type="protein sequence ID" value="OIT22585.1"/>
    <property type="molecule type" value="Genomic_DNA"/>
</dbReference>
<reference evidence="2" key="1">
    <citation type="submission" date="2016-11" db="EMBL/GenBank/DDBJ databases">
        <title>The genome of Nicotiana attenuata.</title>
        <authorList>
            <person name="Xu S."/>
            <person name="Brockmoeller T."/>
            <person name="Gaquerel E."/>
            <person name="Navarro A."/>
            <person name="Kuhl H."/>
            <person name="Gase K."/>
            <person name="Ling Z."/>
            <person name="Zhou W."/>
            <person name="Kreitzer C."/>
            <person name="Stanke M."/>
            <person name="Tang H."/>
            <person name="Lyons E."/>
            <person name="Pandey P."/>
            <person name="Pandey S.P."/>
            <person name="Timmermann B."/>
            <person name="Baldwin I.T."/>
        </authorList>
    </citation>
    <scope>NUCLEOTIDE SEQUENCE [LARGE SCALE GENOMIC DNA]</scope>
    <source>
        <strain evidence="2">UT</strain>
    </source>
</reference>
<keyword evidence="1" id="KW-0732">Signal</keyword>
<evidence type="ECO:0000313" key="3">
    <source>
        <dbReference type="Proteomes" id="UP000187609"/>
    </source>
</evidence>
<evidence type="ECO:0000256" key="1">
    <source>
        <dbReference type="SAM" id="SignalP"/>
    </source>
</evidence>
<evidence type="ECO:0000313" key="2">
    <source>
        <dbReference type="EMBL" id="OIT22585.1"/>
    </source>
</evidence>
<organism evidence="2 3">
    <name type="scientific">Nicotiana attenuata</name>
    <name type="common">Coyote tobacco</name>
    <dbReference type="NCBI Taxonomy" id="49451"/>
    <lineage>
        <taxon>Eukaryota</taxon>
        <taxon>Viridiplantae</taxon>
        <taxon>Streptophyta</taxon>
        <taxon>Embryophyta</taxon>
        <taxon>Tracheophyta</taxon>
        <taxon>Spermatophyta</taxon>
        <taxon>Magnoliopsida</taxon>
        <taxon>eudicotyledons</taxon>
        <taxon>Gunneridae</taxon>
        <taxon>Pentapetalae</taxon>
        <taxon>asterids</taxon>
        <taxon>lamiids</taxon>
        <taxon>Solanales</taxon>
        <taxon>Solanaceae</taxon>
        <taxon>Nicotianoideae</taxon>
        <taxon>Nicotianeae</taxon>
        <taxon>Nicotiana</taxon>
    </lineage>
</organism>
<sequence length="76" mass="8446">MTLFKLGFFLAILLMAAPTIKAAPNVDLDVSKTARRLLPQLNTCLRSCENNSNCSDCWLCCTCKNYYGAITFMCQA</sequence>
<dbReference type="AlphaFoldDB" id="A0A1J6KU08"/>